<dbReference type="AlphaFoldDB" id="A0A5S9PG16"/>
<protein>
    <submittedName>
        <fullName evidence="2">Uncharacterized protein</fullName>
    </submittedName>
</protein>
<dbReference type="Proteomes" id="UP000441399">
    <property type="component" value="Unassembled WGS sequence"/>
</dbReference>
<evidence type="ECO:0000313" key="3">
    <source>
        <dbReference type="Proteomes" id="UP000441399"/>
    </source>
</evidence>
<name>A0A5S9PG16_9GAMM</name>
<keyword evidence="3" id="KW-1185">Reference proteome</keyword>
<evidence type="ECO:0000256" key="1">
    <source>
        <dbReference type="SAM" id="MobiDB-lite"/>
    </source>
</evidence>
<organism evidence="2 3">
    <name type="scientific">BD1-7 clade bacterium</name>
    <dbReference type="NCBI Taxonomy" id="2029982"/>
    <lineage>
        <taxon>Bacteria</taxon>
        <taxon>Pseudomonadati</taxon>
        <taxon>Pseudomonadota</taxon>
        <taxon>Gammaproteobacteria</taxon>
        <taxon>Cellvibrionales</taxon>
        <taxon>Spongiibacteraceae</taxon>
        <taxon>BD1-7 clade</taxon>
    </lineage>
</organism>
<dbReference type="EMBL" id="CACSIO010000009">
    <property type="protein sequence ID" value="CAA0102936.1"/>
    <property type="molecule type" value="Genomic_DNA"/>
</dbReference>
<sequence length="624" mass="66711">MHSHATTIPNQQHEVNGMPHNTLKLKTLSCAIALATTIVGCSDDNSSSRSRSFDDQLAVTANGTELVVVSIDDAGLITERARAALPGIESYNVNHTIFSIVKKPNANEVYVSSMNECSGNLDADNVGCWGNARVDRFTYSTSGIEHAGVAYLGQQPIRLTTAVLDETTETVTTTLLNQSNDPVSVTSITTLPGSGIGIRIPNTLIPLEPEAPIVLLPFEPAEPLLPETEEAEDTDTVVTQCTDTPLAAGASCTFTFTAAENSDSYRVSIDAADTQFVADISTNSETNVAMITTQPEIVSNEEPEEDSNRTHPLCVADGGDNGNQQGFCAFTALAFSDDGSRLFVNEDDYDTALLFDVNDDGTLTFVAESENSSTSLQGLAVSADGTVLYNGTNTLDVTADDLLSATEDNGGNATNVTVLADETPVLVTTVSTNSVGIYNLQSDPRIPAEIALLQLENNNARYVDIAANNKWLTAAGFDNDSYLSLLSFDGTTLAETTQIGIINDVAPTEPCEETCEYRVRSRTVQISDDFEIVTNNDEESTAENTEETSTEATEESATDTTIENPNTGVIVVASFIQPRSEKAFEKAPYRGRLDSFIVDADGTLKNTDSLELSNESRALLFVTP</sequence>
<evidence type="ECO:0000313" key="2">
    <source>
        <dbReference type="EMBL" id="CAA0102936.1"/>
    </source>
</evidence>
<reference evidence="2 3" key="1">
    <citation type="submission" date="2019-11" db="EMBL/GenBank/DDBJ databases">
        <authorList>
            <person name="Holert J."/>
        </authorList>
    </citation>
    <scope>NUCLEOTIDE SEQUENCE [LARGE SCALE GENOMIC DNA]</scope>
    <source>
        <strain evidence="2">SB11_3</strain>
    </source>
</reference>
<accession>A0A5S9PG16</accession>
<feature type="region of interest" description="Disordered" evidence="1">
    <location>
        <begin position="533"/>
        <end position="563"/>
    </location>
</feature>
<proteinExistence type="predicted"/>
<dbReference type="InterPro" id="IPR015943">
    <property type="entry name" value="WD40/YVTN_repeat-like_dom_sf"/>
</dbReference>
<dbReference type="Gene3D" id="2.130.10.10">
    <property type="entry name" value="YVTN repeat-like/Quinoprotein amine dehydrogenase"/>
    <property type="match status" value="1"/>
</dbReference>
<dbReference type="SUPFAM" id="SSF75011">
    <property type="entry name" value="3-carboxy-cis,cis-mucoante lactonizing enzyme"/>
    <property type="match status" value="1"/>
</dbReference>
<feature type="compositionally biased region" description="Acidic residues" evidence="1">
    <location>
        <begin position="533"/>
        <end position="557"/>
    </location>
</feature>
<gene>
    <name evidence="2" type="ORF">OPDIPICF_04495</name>
</gene>